<dbReference type="EMBL" id="JBCEWA010000003">
    <property type="protein sequence ID" value="MEL5987742.1"/>
    <property type="molecule type" value="Genomic_DNA"/>
</dbReference>
<evidence type="ECO:0000313" key="6">
    <source>
        <dbReference type="EMBL" id="MEL5987742.1"/>
    </source>
</evidence>
<dbReference type="SUPFAM" id="SSF46785">
    <property type="entry name" value="Winged helix' DNA-binding domain"/>
    <property type="match status" value="1"/>
</dbReference>
<reference evidence="6 7" key="1">
    <citation type="submission" date="2024-04" db="EMBL/GenBank/DDBJ databases">
        <authorList>
            <person name="Wu Y.S."/>
            <person name="Zhang L."/>
        </authorList>
    </citation>
    <scope>NUCLEOTIDE SEQUENCE [LARGE SCALE GENOMIC DNA]</scope>
    <source>
        <strain evidence="6 7">KG-01</strain>
    </source>
</reference>
<evidence type="ECO:0000313" key="7">
    <source>
        <dbReference type="Proteomes" id="UP001398420"/>
    </source>
</evidence>
<dbReference type="PANTHER" id="PTHR30126:SF40">
    <property type="entry name" value="HTH-TYPE TRANSCRIPTIONAL REGULATOR GLTR"/>
    <property type="match status" value="1"/>
</dbReference>
<sequence length="296" mass="33541">MNLHSLKLFYQVAVTGSFTRAAEIMHISQPAVSSQIKRFEHELGMALFKKEGRGVVLTNFAEELLERTKTLIASEKYIETFIEEYKSAKVGTLHIVATYLPANFLIPKWAALFKSENEDVSLIITTTNTKSACEQLKNYKADLAIFGGLSSEMSAEVLYEQLFEDELWFVVAATHPLANSEITLKEMVEESFIMREEGSSMREYLRSICHTHQVKMPKVSLQFSGINETIRSVKAGYGASLISSLAVREYVENGQLARVYVQDVHIPHNIAVCTRRNEKQSTLLQKFIKIIKSDFK</sequence>
<evidence type="ECO:0000256" key="3">
    <source>
        <dbReference type="ARBA" id="ARBA00023125"/>
    </source>
</evidence>
<dbReference type="InterPro" id="IPR036388">
    <property type="entry name" value="WH-like_DNA-bd_sf"/>
</dbReference>
<dbReference type="PANTHER" id="PTHR30126">
    <property type="entry name" value="HTH-TYPE TRANSCRIPTIONAL REGULATOR"/>
    <property type="match status" value="1"/>
</dbReference>
<name>A0ABU9LLK5_9BACL</name>
<dbReference type="Pfam" id="PF03466">
    <property type="entry name" value="LysR_substrate"/>
    <property type="match status" value="1"/>
</dbReference>
<accession>A0ABU9LLK5</accession>
<comment type="similarity">
    <text evidence="1">Belongs to the LysR transcriptional regulatory family.</text>
</comment>
<dbReference type="InterPro" id="IPR005119">
    <property type="entry name" value="LysR_subst-bd"/>
</dbReference>
<dbReference type="InterPro" id="IPR000847">
    <property type="entry name" value="LysR_HTH_N"/>
</dbReference>
<evidence type="ECO:0000256" key="4">
    <source>
        <dbReference type="ARBA" id="ARBA00023163"/>
    </source>
</evidence>
<dbReference type="PRINTS" id="PR00039">
    <property type="entry name" value="HTHLYSR"/>
</dbReference>
<evidence type="ECO:0000259" key="5">
    <source>
        <dbReference type="PROSITE" id="PS50931"/>
    </source>
</evidence>
<dbReference type="Pfam" id="PF00126">
    <property type="entry name" value="HTH_1"/>
    <property type="match status" value="1"/>
</dbReference>
<proteinExistence type="inferred from homology"/>
<keyword evidence="3" id="KW-0238">DNA-binding</keyword>
<evidence type="ECO:0000256" key="2">
    <source>
        <dbReference type="ARBA" id="ARBA00023015"/>
    </source>
</evidence>
<dbReference type="SUPFAM" id="SSF53850">
    <property type="entry name" value="Periplasmic binding protein-like II"/>
    <property type="match status" value="1"/>
</dbReference>
<keyword evidence="4" id="KW-0804">Transcription</keyword>
<gene>
    <name evidence="6" type="ORF">AAF454_04870</name>
</gene>
<dbReference type="Proteomes" id="UP001398420">
    <property type="component" value="Unassembled WGS sequence"/>
</dbReference>
<comment type="caution">
    <text evidence="6">The sequence shown here is derived from an EMBL/GenBank/DDBJ whole genome shotgun (WGS) entry which is preliminary data.</text>
</comment>
<protein>
    <submittedName>
        <fullName evidence="6">LysR family transcriptional regulator</fullName>
    </submittedName>
</protein>
<dbReference type="RefSeq" id="WP_087680876.1">
    <property type="nucleotide sequence ID" value="NZ_JBCEWA010000003.1"/>
</dbReference>
<dbReference type="Gene3D" id="1.10.10.10">
    <property type="entry name" value="Winged helix-like DNA-binding domain superfamily/Winged helix DNA-binding domain"/>
    <property type="match status" value="1"/>
</dbReference>
<dbReference type="Gene3D" id="3.40.190.290">
    <property type="match status" value="1"/>
</dbReference>
<keyword evidence="2" id="KW-0805">Transcription regulation</keyword>
<evidence type="ECO:0000256" key="1">
    <source>
        <dbReference type="ARBA" id="ARBA00009437"/>
    </source>
</evidence>
<keyword evidence="7" id="KW-1185">Reference proteome</keyword>
<dbReference type="InterPro" id="IPR036390">
    <property type="entry name" value="WH_DNA-bd_sf"/>
</dbReference>
<organism evidence="6 7">
    <name type="scientific">Kurthia gibsonii</name>
    <dbReference type="NCBI Taxonomy" id="33946"/>
    <lineage>
        <taxon>Bacteria</taxon>
        <taxon>Bacillati</taxon>
        <taxon>Bacillota</taxon>
        <taxon>Bacilli</taxon>
        <taxon>Bacillales</taxon>
        <taxon>Caryophanaceae</taxon>
        <taxon>Kurthia</taxon>
    </lineage>
</organism>
<feature type="domain" description="HTH lysR-type" evidence="5">
    <location>
        <begin position="1"/>
        <end position="58"/>
    </location>
</feature>
<dbReference type="PROSITE" id="PS50931">
    <property type="entry name" value="HTH_LYSR"/>
    <property type="match status" value="1"/>
</dbReference>